<dbReference type="EMBL" id="CAFBPQ010000012">
    <property type="protein sequence ID" value="CAB5019845.1"/>
    <property type="molecule type" value="Genomic_DNA"/>
</dbReference>
<evidence type="ECO:0000313" key="4">
    <source>
        <dbReference type="EMBL" id="CAB4974441.1"/>
    </source>
</evidence>
<feature type="transmembrane region" description="Helical" evidence="1">
    <location>
        <begin position="81"/>
        <end position="98"/>
    </location>
</feature>
<reference evidence="4" key="1">
    <citation type="submission" date="2020-05" db="EMBL/GenBank/DDBJ databases">
        <authorList>
            <person name="Chiriac C."/>
            <person name="Salcher M."/>
            <person name="Ghai R."/>
            <person name="Kavagutti S V."/>
        </authorList>
    </citation>
    <scope>NUCLEOTIDE SEQUENCE</scope>
</reference>
<evidence type="ECO:0000256" key="1">
    <source>
        <dbReference type="SAM" id="Phobius"/>
    </source>
</evidence>
<feature type="transmembrane region" description="Helical" evidence="1">
    <location>
        <begin position="104"/>
        <end position="123"/>
    </location>
</feature>
<keyword evidence="1" id="KW-0472">Membrane</keyword>
<dbReference type="AlphaFoldDB" id="A0A6J7M187"/>
<keyword evidence="1" id="KW-0812">Transmembrane</keyword>
<feature type="transmembrane region" description="Helical" evidence="1">
    <location>
        <begin position="54"/>
        <end position="74"/>
    </location>
</feature>
<organism evidence="4">
    <name type="scientific">freshwater metagenome</name>
    <dbReference type="NCBI Taxonomy" id="449393"/>
    <lineage>
        <taxon>unclassified sequences</taxon>
        <taxon>metagenomes</taxon>
        <taxon>ecological metagenomes</taxon>
    </lineage>
</organism>
<accession>A0A6J7M187</accession>
<evidence type="ECO:0000313" key="3">
    <source>
        <dbReference type="EMBL" id="CAB4722646.1"/>
    </source>
</evidence>
<sequence length="132" mass="14293">MSNGSEIKIGYGWLTFAGLLLLLVGIFNVIHGLVAIDGTSSYLINDVLFSNLSTWGWFFLIWGGLQILASFSIFGGTTWGPVVGIITAFINAVAQLAWINTNVIWTFVAILIDVMVIYGLAVYGGQKTRTSV</sequence>
<evidence type="ECO:0000313" key="5">
    <source>
        <dbReference type="EMBL" id="CAB5019845.1"/>
    </source>
</evidence>
<feature type="transmembrane region" description="Helical" evidence="1">
    <location>
        <begin position="12"/>
        <end position="34"/>
    </location>
</feature>
<evidence type="ECO:0000259" key="2">
    <source>
        <dbReference type="Pfam" id="PF23636"/>
    </source>
</evidence>
<keyword evidence="1" id="KW-1133">Transmembrane helix</keyword>
<dbReference type="Pfam" id="PF23636">
    <property type="entry name" value="DUF7144"/>
    <property type="match status" value="1"/>
</dbReference>
<dbReference type="EMBL" id="CAFBOF010000011">
    <property type="protein sequence ID" value="CAB4974441.1"/>
    <property type="molecule type" value="Genomic_DNA"/>
</dbReference>
<dbReference type="InterPro" id="IPR055568">
    <property type="entry name" value="DUF7144"/>
</dbReference>
<proteinExistence type="predicted"/>
<gene>
    <name evidence="3" type="ORF">UFOPK2683_00747</name>
    <name evidence="4" type="ORF">UFOPK3897_00719</name>
    <name evidence="5" type="ORF">UFOPK4121_00582</name>
</gene>
<protein>
    <submittedName>
        <fullName evidence="4">Unannotated protein</fullName>
    </submittedName>
</protein>
<name>A0A6J7M187_9ZZZZ</name>
<dbReference type="EMBL" id="CAEZYK010000034">
    <property type="protein sequence ID" value="CAB4722646.1"/>
    <property type="molecule type" value="Genomic_DNA"/>
</dbReference>
<feature type="domain" description="DUF7144" evidence="2">
    <location>
        <begin position="13"/>
        <end position="124"/>
    </location>
</feature>